<protein>
    <submittedName>
        <fullName evidence="1">Uncharacterized protein</fullName>
    </submittedName>
</protein>
<sequence>MGCVFGKSSGEKPLLLNTQASPKGVHQVKLQPVVIEAKKEVTLPSKQHSTELGIFGDKGSEYKAGNSRSLYNTFESDLGIPRLSRLSSQYLPPTGFRLIQVPAWDYELRYSYLSQRGYYPEALDKTNQDAFCVHTQFGKDPNDHFFGVFDGHGEFGTQCSQFAKKNLCENLLKNRNYKSDAVQAYHAAFAATNTQLHRSSIDDSMSGTTGITVLVRGRTLYVANVGDSRAVVAERVGTDLIAVDLSSDQTPYRADECARVKLCGARVLTLDQLEGVKNPNVQCWGGEEDDDGDPPRLWVANGMFPGTAFTRSIGDTVAERIGVIADPEVLVMELNDKHPFFIIATDGVFEFLSSQAVVDMVAKFKDPRDACAAVVTESYRLWLQYETRTDDITIIVVHVDGLQDVAGNCLAEEDGNLTDDSVSENVQDSESPLAITPGLIDVRPVRHDFSTARLRAIEASLEEERYWMPPSELRSKTAEEKAHIKGALEGNFLFQRMVEKQWQVLYSCLERVYVHAGEIVIRQGAEDDRFYIVESGEFEVLVAQQQGGNEGDPELGTVVHRHTPKASSCFGDLALMYNKPRQASIRAVTEGTLWTLDREAFRGLLLMKYTHRSALKYLRRVEVLARLTLGQLVRLTDTLSELQFRDGETILRKDDELDSFYIIHQGFVQVTYYNVVEEESSQSFDANLLGFDKTSARSPDKCRFEQKGEGAYFGEWVLLGGQSQPISAVAVGDVECWKISKDSFEAAVGSLEQILENDSKLREKMAFMWKKQMPQVGATSFEEIELPDLEWQKTVYSTDCCEVGLVHLKGSEQVVSMKRFSRHKVQQLGRETQVCVERSIIEELTPSIYVPQVLQTVSDAKYAAMLLNTCLAGPLSSILTSPLDESSARFLSASIVLALDFLHKDGVVYRGVSPDTLMLDQNAHLQLVDFRFSKKLSEERTFTICGMADFLAPEVVKGHGHGFGSDWWALGVLIFYMLQNELPFGSWRDNELDIYARIARRQLTFPPQFEDDVIDLIDEVLLLVDPTKRLGCGSTGANAIKQHPWFLGMDWEGLLEGRVEVPSEVTMRLSKLSSFHRAEDQQHLETPTEGADCNTPMWLENW</sequence>
<evidence type="ECO:0000313" key="2">
    <source>
        <dbReference type="Proteomes" id="UP001162992"/>
    </source>
</evidence>
<keyword evidence="2" id="KW-1185">Reference proteome</keyword>
<organism evidence="1 2">
    <name type="scientific">Diphasiastrum complanatum</name>
    <name type="common">Issler's clubmoss</name>
    <name type="synonym">Lycopodium complanatum</name>
    <dbReference type="NCBI Taxonomy" id="34168"/>
    <lineage>
        <taxon>Eukaryota</taxon>
        <taxon>Viridiplantae</taxon>
        <taxon>Streptophyta</taxon>
        <taxon>Embryophyta</taxon>
        <taxon>Tracheophyta</taxon>
        <taxon>Lycopodiopsida</taxon>
        <taxon>Lycopodiales</taxon>
        <taxon>Lycopodiaceae</taxon>
        <taxon>Lycopodioideae</taxon>
        <taxon>Diphasiastrum</taxon>
    </lineage>
</organism>
<dbReference type="Proteomes" id="UP001162992">
    <property type="component" value="Chromosome 13"/>
</dbReference>
<accession>A0ACC2BUL1</accession>
<evidence type="ECO:0000313" key="1">
    <source>
        <dbReference type="EMBL" id="KAJ7533472.1"/>
    </source>
</evidence>
<dbReference type="EMBL" id="CM055104">
    <property type="protein sequence ID" value="KAJ7533472.1"/>
    <property type="molecule type" value="Genomic_DNA"/>
</dbReference>
<name>A0ACC2BUL1_DIPCM</name>
<reference evidence="2" key="1">
    <citation type="journal article" date="2024" name="Proc. Natl. Acad. Sci. U.S.A.">
        <title>Extraordinary preservation of gene collinearity over three hundred million years revealed in homosporous lycophytes.</title>
        <authorList>
            <person name="Li C."/>
            <person name="Wickell D."/>
            <person name="Kuo L.Y."/>
            <person name="Chen X."/>
            <person name="Nie B."/>
            <person name="Liao X."/>
            <person name="Peng D."/>
            <person name="Ji J."/>
            <person name="Jenkins J."/>
            <person name="Williams M."/>
            <person name="Shu S."/>
            <person name="Plott C."/>
            <person name="Barry K."/>
            <person name="Rajasekar S."/>
            <person name="Grimwood J."/>
            <person name="Han X."/>
            <person name="Sun S."/>
            <person name="Hou Z."/>
            <person name="He W."/>
            <person name="Dai G."/>
            <person name="Sun C."/>
            <person name="Schmutz J."/>
            <person name="Leebens-Mack J.H."/>
            <person name="Li F.W."/>
            <person name="Wang L."/>
        </authorList>
    </citation>
    <scope>NUCLEOTIDE SEQUENCE [LARGE SCALE GENOMIC DNA]</scope>
    <source>
        <strain evidence="2">cv. PW_Plant_1</strain>
    </source>
</reference>
<gene>
    <name evidence="1" type="ORF">O6H91_13G050700</name>
</gene>
<comment type="caution">
    <text evidence="1">The sequence shown here is derived from an EMBL/GenBank/DDBJ whole genome shotgun (WGS) entry which is preliminary data.</text>
</comment>
<proteinExistence type="predicted"/>